<evidence type="ECO:0000313" key="2">
    <source>
        <dbReference type="EMBL" id="NEU06108.1"/>
    </source>
</evidence>
<dbReference type="AlphaFoldDB" id="A0A6M0H6Y5"/>
<accession>A0A6M0H6Y5</accession>
<name>A0A6M0H6Y5_9CLOT</name>
<dbReference type="RefSeq" id="WP_199870662.1">
    <property type="nucleotide sequence ID" value="NZ_JAAGPU010000033.1"/>
</dbReference>
<feature type="compositionally biased region" description="Basic and acidic residues" evidence="1">
    <location>
        <begin position="51"/>
        <end position="60"/>
    </location>
</feature>
<feature type="region of interest" description="Disordered" evidence="1">
    <location>
        <begin position="20"/>
        <end position="67"/>
    </location>
</feature>
<organism evidence="2 3">
    <name type="scientific">Clostridium senegalense</name>
    <dbReference type="NCBI Taxonomy" id="1465809"/>
    <lineage>
        <taxon>Bacteria</taxon>
        <taxon>Bacillati</taxon>
        <taxon>Bacillota</taxon>
        <taxon>Clostridia</taxon>
        <taxon>Eubacteriales</taxon>
        <taxon>Clostridiaceae</taxon>
        <taxon>Clostridium</taxon>
    </lineage>
</organism>
<dbReference type="EMBL" id="JAAGPU010000033">
    <property type="protein sequence ID" value="NEU06108.1"/>
    <property type="molecule type" value="Genomic_DNA"/>
</dbReference>
<keyword evidence="3" id="KW-1185">Reference proteome</keyword>
<evidence type="ECO:0000256" key="1">
    <source>
        <dbReference type="SAM" id="MobiDB-lite"/>
    </source>
</evidence>
<evidence type="ECO:0000313" key="3">
    <source>
        <dbReference type="Proteomes" id="UP000481872"/>
    </source>
</evidence>
<reference evidence="2 3" key="1">
    <citation type="submission" date="2020-02" db="EMBL/GenBank/DDBJ databases">
        <title>Genome assembly of a novel Clostridium senegalense strain.</title>
        <authorList>
            <person name="Gupta T.B."/>
            <person name="Jauregui R."/>
            <person name="Maclean P."/>
            <person name="Nawarathana A."/>
            <person name="Brightwell G."/>
        </authorList>
    </citation>
    <scope>NUCLEOTIDE SEQUENCE [LARGE SCALE GENOMIC DNA]</scope>
    <source>
        <strain evidence="2 3">AGRFS4</strain>
    </source>
</reference>
<sequence length="199" mass="23480">MFYRNNEYLIIKNEINIAAEETEKKDESIKENQNKSYSEPLIFNKKKNKEHTKEDIKHNSSVDNGNDAIAYDGEMKYKNKRPFYDHVEETENDIDISIEGEFDSYNKNKKKLGAELVQTEAKEVLKQVSLSEKKKLITFAYKVPKKEFNNIVKYLNYENKDLGVKKILSVLEKYLTEEEIKEAKEIAKPFMNKEITEEF</sequence>
<comment type="caution">
    <text evidence="2">The sequence shown here is derived from an EMBL/GenBank/DDBJ whole genome shotgun (WGS) entry which is preliminary data.</text>
</comment>
<protein>
    <submittedName>
        <fullName evidence="2">Uncharacterized protein</fullName>
    </submittedName>
</protein>
<gene>
    <name evidence="2" type="ORF">G3M99_14840</name>
</gene>
<dbReference type="Proteomes" id="UP000481872">
    <property type="component" value="Unassembled WGS sequence"/>
</dbReference>
<feature type="compositionally biased region" description="Basic and acidic residues" evidence="1">
    <location>
        <begin position="21"/>
        <end position="33"/>
    </location>
</feature>
<proteinExistence type="predicted"/>